<accession>A0A0H2RPY5</accession>
<evidence type="ECO:0000313" key="2">
    <source>
        <dbReference type="EMBL" id="KLO14020.1"/>
    </source>
</evidence>
<evidence type="ECO:0000313" key="3">
    <source>
        <dbReference type="Proteomes" id="UP000053477"/>
    </source>
</evidence>
<feature type="compositionally biased region" description="Basic and acidic residues" evidence="1">
    <location>
        <begin position="168"/>
        <end position="183"/>
    </location>
</feature>
<dbReference type="EMBL" id="KQ085950">
    <property type="protein sequence ID" value="KLO14020.1"/>
    <property type="molecule type" value="Genomic_DNA"/>
</dbReference>
<keyword evidence="3" id="KW-1185">Reference proteome</keyword>
<name>A0A0H2RPY5_9AGAM</name>
<feature type="compositionally biased region" description="Polar residues" evidence="1">
    <location>
        <begin position="85"/>
        <end position="97"/>
    </location>
</feature>
<evidence type="ECO:0000256" key="1">
    <source>
        <dbReference type="SAM" id="MobiDB-lite"/>
    </source>
</evidence>
<proteinExistence type="predicted"/>
<gene>
    <name evidence="2" type="ORF">SCHPADRAFT_335177</name>
</gene>
<feature type="region of interest" description="Disordered" evidence="1">
    <location>
        <begin position="245"/>
        <end position="264"/>
    </location>
</feature>
<protein>
    <submittedName>
        <fullName evidence="2">Uncharacterized protein</fullName>
    </submittedName>
</protein>
<feature type="compositionally biased region" description="Polar residues" evidence="1">
    <location>
        <begin position="188"/>
        <end position="198"/>
    </location>
</feature>
<reference evidence="2 3" key="1">
    <citation type="submission" date="2015-04" db="EMBL/GenBank/DDBJ databases">
        <title>Complete genome sequence of Schizopora paradoxa KUC8140, a cosmopolitan wood degrader in East Asia.</title>
        <authorList>
            <consortium name="DOE Joint Genome Institute"/>
            <person name="Min B."/>
            <person name="Park H."/>
            <person name="Jang Y."/>
            <person name="Kim J.-J."/>
            <person name="Kim K.H."/>
            <person name="Pangilinan J."/>
            <person name="Lipzen A."/>
            <person name="Riley R."/>
            <person name="Grigoriev I.V."/>
            <person name="Spatafora J.W."/>
            <person name="Choi I.-G."/>
        </authorList>
    </citation>
    <scope>NUCLEOTIDE SEQUENCE [LARGE SCALE GENOMIC DNA]</scope>
    <source>
        <strain evidence="2 3">KUC8140</strain>
    </source>
</reference>
<dbReference type="AlphaFoldDB" id="A0A0H2RPY5"/>
<dbReference type="OrthoDB" id="548295at2759"/>
<sequence length="285" mass="31373">MDIDIPVSSSHVDVRYGDIPRSAGGYVERTDGRAKDSTPTAPRAMAVKSSGPLLPQPPFGPKGSGGSRFAQDNGWPVRDRPPTGGQRSSRFAETQQLDEQRPPPITRDAVDRQGGAPERPTEPLHRTLPPPSGLKPPEKSSRHGPSPKLTGSNNIAVPPTKGWTVNPSRKDDPPPFIRDERQPPPHMKSSSRWESSRNGAEELGAEVPLRVERTQSAPYSVRRDEYMNRPVLMERLSSSDRIALERGPSRLDEDVNVPHKNDSRRVCASSPEYATVSAYNFRIGQ</sequence>
<feature type="region of interest" description="Disordered" evidence="1">
    <location>
        <begin position="1"/>
        <end position="206"/>
    </location>
</feature>
<dbReference type="InParanoid" id="A0A0H2RPY5"/>
<dbReference type="Proteomes" id="UP000053477">
    <property type="component" value="Unassembled WGS sequence"/>
</dbReference>
<organism evidence="2 3">
    <name type="scientific">Schizopora paradoxa</name>
    <dbReference type="NCBI Taxonomy" id="27342"/>
    <lineage>
        <taxon>Eukaryota</taxon>
        <taxon>Fungi</taxon>
        <taxon>Dikarya</taxon>
        <taxon>Basidiomycota</taxon>
        <taxon>Agaricomycotina</taxon>
        <taxon>Agaricomycetes</taxon>
        <taxon>Hymenochaetales</taxon>
        <taxon>Schizoporaceae</taxon>
        <taxon>Schizopora</taxon>
    </lineage>
</organism>